<organism evidence="1 2">
    <name type="scientific">Dentiscutata heterogama</name>
    <dbReference type="NCBI Taxonomy" id="1316150"/>
    <lineage>
        <taxon>Eukaryota</taxon>
        <taxon>Fungi</taxon>
        <taxon>Fungi incertae sedis</taxon>
        <taxon>Mucoromycota</taxon>
        <taxon>Glomeromycotina</taxon>
        <taxon>Glomeromycetes</taxon>
        <taxon>Diversisporales</taxon>
        <taxon>Gigasporaceae</taxon>
        <taxon>Dentiscutata</taxon>
    </lineage>
</organism>
<sequence>MQYSPVDQCQSHAALIEYIQSFGASYGYGISITKSKPNKTLSIQDPSYNHKLSKNISYYQFLRKLDEQAQNQYSEMTKAG</sequence>
<feature type="non-terminal residue" evidence="1">
    <location>
        <position position="80"/>
    </location>
</feature>
<gene>
    <name evidence="1" type="ORF">DHETER_LOCUS12534</name>
</gene>
<protein>
    <submittedName>
        <fullName evidence="1">10678_t:CDS:1</fullName>
    </submittedName>
</protein>
<proteinExistence type="predicted"/>
<keyword evidence="2" id="KW-1185">Reference proteome</keyword>
<evidence type="ECO:0000313" key="1">
    <source>
        <dbReference type="EMBL" id="CAG8715851.1"/>
    </source>
</evidence>
<evidence type="ECO:0000313" key="2">
    <source>
        <dbReference type="Proteomes" id="UP000789702"/>
    </source>
</evidence>
<comment type="caution">
    <text evidence="1">The sequence shown here is derived from an EMBL/GenBank/DDBJ whole genome shotgun (WGS) entry which is preliminary data.</text>
</comment>
<dbReference type="Proteomes" id="UP000789702">
    <property type="component" value="Unassembled WGS sequence"/>
</dbReference>
<dbReference type="EMBL" id="CAJVPU010031068">
    <property type="protein sequence ID" value="CAG8715851.1"/>
    <property type="molecule type" value="Genomic_DNA"/>
</dbReference>
<accession>A0ACA9PP03</accession>
<name>A0ACA9PP03_9GLOM</name>
<reference evidence="1" key="1">
    <citation type="submission" date="2021-06" db="EMBL/GenBank/DDBJ databases">
        <authorList>
            <person name="Kallberg Y."/>
            <person name="Tangrot J."/>
            <person name="Rosling A."/>
        </authorList>
    </citation>
    <scope>NUCLEOTIDE SEQUENCE</scope>
    <source>
        <strain evidence="1">IL203A</strain>
    </source>
</reference>